<sequence>MSIEGLISSLQYCRGDYQMSISLKIVFLYLCCCLTVIISSFAETGVSQDECMVSQSCSLQGPPIHFPFRLKGHQYPDHCGCSLFGLSCRERNQTILELPDSVKLLVKDINYTSQEILVQDPDNCFPRQFRNLNLASSPFQFLDDYPEDLTFFKCPSRNSTTYYDGSSVLPISCLGGPGFQVYAVSSLGNPSCSYLPFCSKMYNVAAAPYFVVSSQENATKLKWTKFPHCEAEGATKKKKIVIGEILGSLFLVTLVFALYRVYSSNESKRQHKIKVIKFLEDYRALKPSRYSYNDIKRITDGFKEKLGEGGYGIVYKGMLSNEILVAVKILNNSNGNGEEFINEVGTIGRIHHVNVVRLIGFCSDGCRRALIYEFLPNESLEKFIFSNHSLGWEKLQDIAIGIAKGIEYLHQGCDQRILHFDIKPHNILLDHNFNPKISDFGLAKLCSKEQSAVSMSVIRGTMGYIAPEMISRNFGNVSYKSDVYSFGMLLIEMVGGRKNIDTTVKNTSQVYFPEWVYDRLDKGEELQIPIEEENDGEIAKKLLIVGLWCIQWCPANRPSMKLIIQMLEGEGNNLSMPPNPFTSMGPTRTSPNMHQQELAIISEIE</sequence>
<dbReference type="InterPro" id="IPR017441">
    <property type="entry name" value="Protein_kinase_ATP_BS"/>
</dbReference>
<evidence type="ECO:0000256" key="10">
    <source>
        <dbReference type="ARBA" id="ARBA00022840"/>
    </source>
</evidence>
<dbReference type="Proteomes" id="UP001168098">
    <property type="component" value="Unassembled WGS sequence"/>
</dbReference>
<keyword evidence="11 19" id="KW-1133">Transmembrane helix</keyword>
<dbReference type="InterPro" id="IPR008271">
    <property type="entry name" value="Ser/Thr_kinase_AS"/>
</dbReference>
<dbReference type="SUPFAM" id="SSF56112">
    <property type="entry name" value="Protein kinase-like (PK-like)"/>
    <property type="match status" value="1"/>
</dbReference>
<comment type="catalytic activity">
    <reaction evidence="17">
        <text>L-seryl-[protein] + ATP = O-phospho-L-seryl-[protein] + ADP + H(+)</text>
        <dbReference type="Rhea" id="RHEA:17989"/>
        <dbReference type="Rhea" id="RHEA-COMP:9863"/>
        <dbReference type="Rhea" id="RHEA-COMP:11604"/>
        <dbReference type="ChEBI" id="CHEBI:15378"/>
        <dbReference type="ChEBI" id="CHEBI:29999"/>
        <dbReference type="ChEBI" id="CHEBI:30616"/>
        <dbReference type="ChEBI" id="CHEBI:83421"/>
        <dbReference type="ChEBI" id="CHEBI:456216"/>
        <dbReference type="EC" id="2.7.11.1"/>
    </reaction>
</comment>
<dbReference type="FunFam" id="1.10.510.10:FF:000590">
    <property type="entry name" value="PR5-like receptor kinase"/>
    <property type="match status" value="1"/>
</dbReference>
<dbReference type="PROSITE" id="PS00108">
    <property type="entry name" value="PROTEIN_KINASE_ST"/>
    <property type="match status" value="1"/>
</dbReference>
<name>A0AA38YZN5_VITRO</name>
<dbReference type="Gene3D" id="1.10.510.10">
    <property type="entry name" value="Transferase(Phosphotransferase) domain 1"/>
    <property type="match status" value="1"/>
</dbReference>
<keyword evidence="6 19" id="KW-0812">Transmembrane</keyword>
<evidence type="ECO:0000256" key="6">
    <source>
        <dbReference type="ARBA" id="ARBA00022692"/>
    </source>
</evidence>
<evidence type="ECO:0000256" key="14">
    <source>
        <dbReference type="ARBA" id="ARBA00023170"/>
    </source>
</evidence>
<evidence type="ECO:0000256" key="5">
    <source>
        <dbReference type="ARBA" id="ARBA00022679"/>
    </source>
</evidence>
<dbReference type="Pfam" id="PF13947">
    <property type="entry name" value="GUB_WAK_bind"/>
    <property type="match status" value="1"/>
</dbReference>
<evidence type="ECO:0000256" key="11">
    <source>
        <dbReference type="ARBA" id="ARBA00022989"/>
    </source>
</evidence>
<keyword evidence="8 18" id="KW-0547">Nucleotide-binding</keyword>
<feature type="binding site" evidence="18">
    <location>
        <position position="328"/>
    </location>
    <ligand>
        <name>ATP</name>
        <dbReference type="ChEBI" id="CHEBI:30616"/>
    </ligand>
</feature>
<dbReference type="FunFam" id="3.30.200.20:FF:000059">
    <property type="entry name" value="S-receptor-like serine/threonine-protein kinase"/>
    <property type="match status" value="1"/>
</dbReference>
<keyword evidence="7" id="KW-0732">Signal</keyword>
<evidence type="ECO:0000256" key="19">
    <source>
        <dbReference type="SAM" id="Phobius"/>
    </source>
</evidence>
<comment type="subcellular location">
    <subcellularLocation>
        <location evidence="1">Membrane</location>
        <topology evidence="1">Single-pass type I membrane protein</topology>
    </subcellularLocation>
</comment>
<keyword evidence="12 19" id="KW-0472">Membrane</keyword>
<dbReference type="GO" id="GO:0005524">
    <property type="term" value="F:ATP binding"/>
    <property type="evidence" value="ECO:0007669"/>
    <property type="project" value="UniProtKB-UniRule"/>
</dbReference>
<proteinExistence type="predicted"/>
<evidence type="ECO:0000256" key="2">
    <source>
        <dbReference type="ARBA" id="ARBA00012513"/>
    </source>
</evidence>
<keyword evidence="9" id="KW-0418">Kinase</keyword>
<dbReference type="SMART" id="SM00220">
    <property type="entry name" value="S_TKc"/>
    <property type="match status" value="1"/>
</dbReference>
<evidence type="ECO:0000256" key="18">
    <source>
        <dbReference type="PROSITE-ProRule" id="PRU10141"/>
    </source>
</evidence>
<evidence type="ECO:0000313" key="21">
    <source>
        <dbReference type="EMBL" id="KAJ9679349.1"/>
    </source>
</evidence>
<dbReference type="InterPro" id="IPR025287">
    <property type="entry name" value="WAK_GUB"/>
</dbReference>
<feature type="transmembrane region" description="Helical" evidence="19">
    <location>
        <begin position="240"/>
        <end position="262"/>
    </location>
</feature>
<comment type="catalytic activity">
    <reaction evidence="16">
        <text>L-threonyl-[protein] + ATP = O-phospho-L-threonyl-[protein] + ADP + H(+)</text>
        <dbReference type="Rhea" id="RHEA:46608"/>
        <dbReference type="Rhea" id="RHEA-COMP:11060"/>
        <dbReference type="Rhea" id="RHEA-COMP:11605"/>
        <dbReference type="ChEBI" id="CHEBI:15378"/>
        <dbReference type="ChEBI" id="CHEBI:30013"/>
        <dbReference type="ChEBI" id="CHEBI:30616"/>
        <dbReference type="ChEBI" id="CHEBI:61977"/>
        <dbReference type="ChEBI" id="CHEBI:456216"/>
        <dbReference type="EC" id="2.7.11.1"/>
    </reaction>
</comment>
<keyword evidence="13" id="KW-1015">Disulfide bond</keyword>
<protein>
    <recommendedName>
        <fullName evidence="2">non-specific serine/threonine protein kinase</fullName>
        <ecNumber evidence="2">2.7.11.1</ecNumber>
    </recommendedName>
</protein>
<dbReference type="PROSITE" id="PS00107">
    <property type="entry name" value="PROTEIN_KINASE_ATP"/>
    <property type="match status" value="1"/>
</dbReference>
<evidence type="ECO:0000259" key="20">
    <source>
        <dbReference type="PROSITE" id="PS50011"/>
    </source>
</evidence>
<dbReference type="EC" id="2.7.11.1" evidence="2"/>
<dbReference type="GO" id="GO:0030247">
    <property type="term" value="F:polysaccharide binding"/>
    <property type="evidence" value="ECO:0007669"/>
    <property type="project" value="InterPro"/>
</dbReference>
<evidence type="ECO:0000256" key="15">
    <source>
        <dbReference type="ARBA" id="ARBA00023180"/>
    </source>
</evidence>
<dbReference type="EMBL" id="JARBHA010000016">
    <property type="protein sequence ID" value="KAJ9679349.1"/>
    <property type="molecule type" value="Genomic_DNA"/>
</dbReference>
<keyword evidence="10 18" id="KW-0067">ATP-binding</keyword>
<evidence type="ECO:0000256" key="4">
    <source>
        <dbReference type="ARBA" id="ARBA00022536"/>
    </source>
</evidence>
<evidence type="ECO:0000256" key="12">
    <source>
        <dbReference type="ARBA" id="ARBA00023136"/>
    </source>
</evidence>
<keyword evidence="22" id="KW-1185">Reference proteome</keyword>
<evidence type="ECO:0000256" key="16">
    <source>
        <dbReference type="ARBA" id="ARBA00047899"/>
    </source>
</evidence>
<evidence type="ECO:0000256" key="7">
    <source>
        <dbReference type="ARBA" id="ARBA00022729"/>
    </source>
</evidence>
<dbReference type="PANTHER" id="PTHR27009">
    <property type="entry name" value="RUST RESISTANCE KINASE LR10-RELATED"/>
    <property type="match status" value="1"/>
</dbReference>
<dbReference type="Pfam" id="PF00069">
    <property type="entry name" value="Pkinase"/>
    <property type="match status" value="1"/>
</dbReference>
<evidence type="ECO:0000256" key="3">
    <source>
        <dbReference type="ARBA" id="ARBA00022527"/>
    </source>
</evidence>
<dbReference type="GO" id="GO:0004674">
    <property type="term" value="F:protein serine/threonine kinase activity"/>
    <property type="evidence" value="ECO:0007669"/>
    <property type="project" value="UniProtKB-KW"/>
</dbReference>
<evidence type="ECO:0000256" key="17">
    <source>
        <dbReference type="ARBA" id="ARBA00048679"/>
    </source>
</evidence>
<dbReference type="GO" id="GO:0016020">
    <property type="term" value="C:membrane"/>
    <property type="evidence" value="ECO:0007669"/>
    <property type="project" value="UniProtKB-SubCell"/>
</dbReference>
<dbReference type="InterPro" id="IPR000719">
    <property type="entry name" value="Prot_kinase_dom"/>
</dbReference>
<reference evidence="21 22" key="1">
    <citation type="journal article" date="2023" name="BMC Biotechnol.">
        <title>Vitis rotundifolia cv Carlos genome sequencing.</title>
        <authorList>
            <person name="Huff M."/>
            <person name="Hulse-Kemp A."/>
            <person name="Scheffler B."/>
            <person name="Youngblood R."/>
            <person name="Simpson S."/>
            <person name="Babiker E."/>
            <person name="Staton M."/>
        </authorList>
    </citation>
    <scope>NUCLEOTIDE SEQUENCE [LARGE SCALE GENOMIC DNA]</scope>
    <source>
        <tissue evidence="21">Leaf</tissue>
    </source>
</reference>
<keyword evidence="14" id="KW-0675">Receptor</keyword>
<evidence type="ECO:0000313" key="22">
    <source>
        <dbReference type="Proteomes" id="UP001168098"/>
    </source>
</evidence>
<evidence type="ECO:0000256" key="8">
    <source>
        <dbReference type="ARBA" id="ARBA00022741"/>
    </source>
</evidence>
<dbReference type="AlphaFoldDB" id="A0AA38YZN5"/>
<feature type="transmembrane region" description="Helical" evidence="19">
    <location>
        <begin position="21"/>
        <end position="42"/>
    </location>
</feature>
<accession>A0AA38YZN5</accession>
<gene>
    <name evidence="21" type="ORF">PVL29_021317</name>
</gene>
<organism evidence="21 22">
    <name type="scientific">Vitis rotundifolia</name>
    <name type="common">Muscadine grape</name>
    <dbReference type="NCBI Taxonomy" id="103349"/>
    <lineage>
        <taxon>Eukaryota</taxon>
        <taxon>Viridiplantae</taxon>
        <taxon>Streptophyta</taxon>
        <taxon>Embryophyta</taxon>
        <taxon>Tracheophyta</taxon>
        <taxon>Spermatophyta</taxon>
        <taxon>Magnoliopsida</taxon>
        <taxon>eudicotyledons</taxon>
        <taxon>Gunneridae</taxon>
        <taxon>Pentapetalae</taxon>
        <taxon>rosids</taxon>
        <taxon>Vitales</taxon>
        <taxon>Vitaceae</taxon>
        <taxon>Viteae</taxon>
        <taxon>Vitis</taxon>
    </lineage>
</organism>
<keyword evidence="15" id="KW-0325">Glycoprotein</keyword>
<keyword evidence="5" id="KW-0808">Transferase</keyword>
<dbReference type="PROSITE" id="PS50011">
    <property type="entry name" value="PROTEIN_KINASE_DOM"/>
    <property type="match status" value="1"/>
</dbReference>
<evidence type="ECO:0000256" key="9">
    <source>
        <dbReference type="ARBA" id="ARBA00022777"/>
    </source>
</evidence>
<keyword evidence="4" id="KW-0245">EGF-like domain</keyword>
<comment type="caution">
    <text evidence="21">The sequence shown here is derived from an EMBL/GenBank/DDBJ whole genome shotgun (WGS) entry which is preliminary data.</text>
</comment>
<evidence type="ECO:0000256" key="13">
    <source>
        <dbReference type="ARBA" id="ARBA00023157"/>
    </source>
</evidence>
<keyword evidence="3" id="KW-0723">Serine/threonine-protein kinase</keyword>
<dbReference type="Gene3D" id="3.30.200.20">
    <property type="entry name" value="Phosphorylase Kinase, domain 1"/>
    <property type="match status" value="1"/>
</dbReference>
<feature type="domain" description="Protein kinase" evidence="20">
    <location>
        <begin position="300"/>
        <end position="582"/>
    </location>
</feature>
<dbReference type="InterPro" id="IPR045874">
    <property type="entry name" value="LRK10/LRL21-25-like"/>
</dbReference>
<dbReference type="InterPro" id="IPR011009">
    <property type="entry name" value="Kinase-like_dom_sf"/>
</dbReference>
<evidence type="ECO:0000256" key="1">
    <source>
        <dbReference type="ARBA" id="ARBA00004479"/>
    </source>
</evidence>